<accession>A0A833QX40</accession>
<dbReference type="EMBL" id="SWLB01000018">
    <property type="protein sequence ID" value="KAF3326573.1"/>
    <property type="molecule type" value="Genomic_DNA"/>
</dbReference>
<evidence type="ECO:0000313" key="3">
    <source>
        <dbReference type="EMBL" id="KAF3326573.1"/>
    </source>
</evidence>
<dbReference type="PROSITE" id="PS52045">
    <property type="entry name" value="NEPROSIN_PEP_CD"/>
    <property type="match status" value="1"/>
</dbReference>
<proteinExistence type="predicted"/>
<dbReference type="OrthoDB" id="1858978at2759"/>
<dbReference type="PANTHER" id="PTHR31589:SF111">
    <property type="entry name" value="NEPROSIN DOMAIN-CONTAINING PROTEIN"/>
    <property type="match status" value="1"/>
</dbReference>
<keyword evidence="1" id="KW-0732">Signal</keyword>
<name>A0A833QX40_9POAL</name>
<keyword evidence="4" id="KW-1185">Reference proteome</keyword>
<dbReference type="Gene3D" id="3.90.1320.10">
    <property type="entry name" value="Outer-capsid protein sigma 3, large lobe"/>
    <property type="match status" value="1"/>
</dbReference>
<evidence type="ECO:0000313" key="4">
    <source>
        <dbReference type="Proteomes" id="UP000623129"/>
    </source>
</evidence>
<dbReference type="Proteomes" id="UP000623129">
    <property type="component" value="Unassembled WGS sequence"/>
</dbReference>
<organism evidence="3 4">
    <name type="scientific">Carex littledalei</name>
    <dbReference type="NCBI Taxonomy" id="544730"/>
    <lineage>
        <taxon>Eukaryota</taxon>
        <taxon>Viridiplantae</taxon>
        <taxon>Streptophyta</taxon>
        <taxon>Embryophyta</taxon>
        <taxon>Tracheophyta</taxon>
        <taxon>Spermatophyta</taxon>
        <taxon>Magnoliopsida</taxon>
        <taxon>Liliopsida</taxon>
        <taxon>Poales</taxon>
        <taxon>Cyperaceae</taxon>
        <taxon>Cyperoideae</taxon>
        <taxon>Cariceae</taxon>
        <taxon>Carex</taxon>
        <taxon>Carex subgen. Euthyceras</taxon>
    </lineage>
</organism>
<evidence type="ECO:0000256" key="1">
    <source>
        <dbReference type="SAM" id="SignalP"/>
    </source>
</evidence>
<feature type="signal peptide" evidence="1">
    <location>
        <begin position="1"/>
        <end position="26"/>
    </location>
</feature>
<dbReference type="PANTHER" id="PTHR31589">
    <property type="entry name" value="PROTEIN, PUTATIVE (DUF239)-RELATED-RELATED"/>
    <property type="match status" value="1"/>
</dbReference>
<dbReference type="AlphaFoldDB" id="A0A833QX40"/>
<feature type="chain" id="PRO_5032610790" description="Neprosin PEP catalytic domain-containing protein" evidence="1">
    <location>
        <begin position="27"/>
        <end position="381"/>
    </location>
</feature>
<dbReference type="Pfam" id="PF14365">
    <property type="entry name" value="Neprosin_AP"/>
    <property type="match status" value="1"/>
</dbReference>
<dbReference type="Pfam" id="PF03080">
    <property type="entry name" value="Neprosin"/>
    <property type="match status" value="1"/>
</dbReference>
<protein>
    <recommendedName>
        <fullName evidence="2">Neprosin PEP catalytic domain-containing protein</fullName>
    </recommendedName>
</protein>
<dbReference type="InterPro" id="IPR025521">
    <property type="entry name" value="Neprosin_propep"/>
</dbReference>
<evidence type="ECO:0000259" key="2">
    <source>
        <dbReference type="PROSITE" id="PS52045"/>
    </source>
</evidence>
<dbReference type="InterPro" id="IPR004314">
    <property type="entry name" value="Neprosin"/>
</dbReference>
<comment type="caution">
    <text evidence="3">The sequence shown here is derived from an EMBL/GenBank/DDBJ whole genome shotgun (WGS) entry which is preliminary data.</text>
</comment>
<gene>
    <name evidence="3" type="ORF">FCM35_KLT08203</name>
</gene>
<reference evidence="3" key="1">
    <citation type="submission" date="2020-01" db="EMBL/GenBank/DDBJ databases">
        <title>Genome sequence of Kobresia littledalei, the first chromosome-level genome in the family Cyperaceae.</title>
        <authorList>
            <person name="Qu G."/>
        </authorList>
    </citation>
    <scope>NUCLEOTIDE SEQUENCE</scope>
    <source>
        <strain evidence="3">C.B.Clarke</strain>
        <tissue evidence="3">Leaf</tissue>
    </source>
</reference>
<dbReference type="InterPro" id="IPR053168">
    <property type="entry name" value="Glutamic_endopeptidase"/>
</dbReference>
<feature type="domain" description="Neprosin PEP catalytic" evidence="2">
    <location>
        <begin position="124"/>
        <end position="381"/>
    </location>
</feature>
<sequence>MKRIVSCLVLLIILLGASVMFAPVDAQPKVSTEKELAIDQKLKQLNKPAVKTIHMRPSEETRAKVAEMSSIRTPNAMPAQIWRQNGSCPEGAVPILRVQRQQLLNISSLENYGRKPWHGVVKQDVHSFNSSYPMVFNKQHEFYLGITGELTVWNPRVEANDEYSSGQFWLRNGPFLKSDSIEVGWIVYPELYGDYTSRFFLYWTHDSSLSTGCFNVVCPGFVQTSSNSLLGAKLSPISSPGGNLYSISPIILMDLKTYDKWWVYFDSKPIGYWPIELFGSLGKVGALALFGGDVYSPRMDKQPPHTTTQMGSGEHSIYHWGNAAFIRKPRILGYSNEYDYPDPGQTFSRHPNCYSAENYAEIRFTEPNFYFGGPGRNGFCP</sequence>